<dbReference type="Proteomes" id="UP001430953">
    <property type="component" value="Unassembled WGS sequence"/>
</dbReference>
<evidence type="ECO:0000313" key="1">
    <source>
        <dbReference type="EMBL" id="KAL0103518.1"/>
    </source>
</evidence>
<gene>
    <name evidence="1" type="ORF">PUN28_017647</name>
</gene>
<proteinExistence type="predicted"/>
<dbReference type="EMBL" id="JADYXP020000021">
    <property type="protein sequence ID" value="KAL0103518.1"/>
    <property type="molecule type" value="Genomic_DNA"/>
</dbReference>
<accession>A0AAW2EJJ3</accession>
<dbReference type="AlphaFoldDB" id="A0AAW2EJJ3"/>
<protein>
    <submittedName>
        <fullName evidence="1">Uncharacterized protein</fullName>
    </submittedName>
</protein>
<comment type="caution">
    <text evidence="1">The sequence shown here is derived from an EMBL/GenBank/DDBJ whole genome shotgun (WGS) entry which is preliminary data.</text>
</comment>
<name>A0AAW2EJJ3_9HYME</name>
<organism evidence="1 2">
    <name type="scientific">Cardiocondyla obscurior</name>
    <dbReference type="NCBI Taxonomy" id="286306"/>
    <lineage>
        <taxon>Eukaryota</taxon>
        <taxon>Metazoa</taxon>
        <taxon>Ecdysozoa</taxon>
        <taxon>Arthropoda</taxon>
        <taxon>Hexapoda</taxon>
        <taxon>Insecta</taxon>
        <taxon>Pterygota</taxon>
        <taxon>Neoptera</taxon>
        <taxon>Endopterygota</taxon>
        <taxon>Hymenoptera</taxon>
        <taxon>Apocrita</taxon>
        <taxon>Aculeata</taxon>
        <taxon>Formicoidea</taxon>
        <taxon>Formicidae</taxon>
        <taxon>Myrmicinae</taxon>
        <taxon>Cardiocondyla</taxon>
    </lineage>
</organism>
<evidence type="ECO:0000313" key="2">
    <source>
        <dbReference type="Proteomes" id="UP001430953"/>
    </source>
</evidence>
<reference evidence="1 2" key="1">
    <citation type="submission" date="2023-03" db="EMBL/GenBank/DDBJ databases">
        <title>High recombination rates correlate with genetic variation in Cardiocondyla obscurior ants.</title>
        <authorList>
            <person name="Errbii M."/>
        </authorList>
    </citation>
    <scope>NUCLEOTIDE SEQUENCE [LARGE SCALE GENOMIC DNA]</scope>
    <source>
        <strain evidence="1">Alpha-2009</strain>
        <tissue evidence="1">Whole body</tissue>
    </source>
</reference>
<keyword evidence="2" id="KW-1185">Reference proteome</keyword>
<sequence>MRQRWSNIKRRSSRWLFHFQSALSNSSRIGSSENRSVLCNSSRLARATMRGILTNGRGSIATLPERSIKCS</sequence>